<keyword evidence="1 7" id="KW-0489">Methyltransferase</keyword>
<dbReference type="InterPro" id="IPR012967">
    <property type="entry name" value="COMT_dimerisation"/>
</dbReference>
<dbReference type="Pfam" id="PF25015">
    <property type="entry name" value="RBD_AKAP-17A"/>
    <property type="match status" value="1"/>
</dbReference>
<dbReference type="GO" id="GO:0046983">
    <property type="term" value="F:protein dimerization activity"/>
    <property type="evidence" value="ECO:0007669"/>
    <property type="project" value="InterPro"/>
</dbReference>
<evidence type="ECO:0000256" key="1">
    <source>
        <dbReference type="ARBA" id="ARBA00022603"/>
    </source>
</evidence>
<dbReference type="EMBL" id="JH881184">
    <property type="protein sequence ID" value="ELR55960.1"/>
    <property type="molecule type" value="Genomic_DNA"/>
</dbReference>
<dbReference type="STRING" id="72004.ENSBMUP00000029842"/>
<dbReference type="PROSITE" id="PS51683">
    <property type="entry name" value="SAM_OMT_II"/>
    <property type="match status" value="1"/>
</dbReference>
<dbReference type="InterPro" id="IPR029063">
    <property type="entry name" value="SAM-dependent_MTases_sf"/>
</dbReference>
<reference evidence="7 8" key="1">
    <citation type="journal article" date="2012" name="Nat. Genet.">
        <title>The yak genome and adaptation to life at high altitude.</title>
        <authorList>
            <person name="Qiu Q."/>
            <person name="Zhang G."/>
            <person name="Ma T."/>
            <person name="Qian W."/>
            <person name="Wang J."/>
            <person name="Ye Z."/>
            <person name="Cao C."/>
            <person name="Hu Q."/>
            <person name="Kim J."/>
            <person name="Larkin D.M."/>
            <person name="Auvil L."/>
            <person name="Capitanu B."/>
            <person name="Ma J."/>
            <person name="Lewin H.A."/>
            <person name="Qian X."/>
            <person name="Lang Y."/>
            <person name="Zhou R."/>
            <person name="Wang L."/>
            <person name="Wang K."/>
            <person name="Xia J."/>
            <person name="Liao S."/>
            <person name="Pan S."/>
            <person name="Lu X."/>
            <person name="Hou H."/>
            <person name="Wang Y."/>
            <person name="Zang X."/>
            <person name="Yin Y."/>
            <person name="Ma H."/>
            <person name="Zhang J."/>
            <person name="Wang Z."/>
            <person name="Zhang Y."/>
            <person name="Zhang D."/>
            <person name="Yonezawa T."/>
            <person name="Hasegawa M."/>
            <person name="Zhong Y."/>
            <person name="Liu W."/>
            <person name="Zhang Y."/>
            <person name="Huang Z."/>
            <person name="Zhang S."/>
            <person name="Long R."/>
            <person name="Yang H."/>
            <person name="Wang J."/>
            <person name="Lenstra J.A."/>
            <person name="Cooper D.N."/>
            <person name="Wu Y."/>
            <person name="Wang J."/>
            <person name="Shi P."/>
            <person name="Wang J."/>
            <person name="Liu J."/>
        </authorList>
    </citation>
    <scope>NUCLEOTIDE SEQUENCE [LARGE SCALE GENOMIC DNA]</scope>
    <source>
        <strain evidence="8">yakQH1</strain>
    </source>
</reference>
<dbReference type="Proteomes" id="UP000011080">
    <property type="component" value="Unassembled WGS sequence"/>
</dbReference>
<feature type="region of interest" description="Disordered" evidence="4">
    <location>
        <begin position="569"/>
        <end position="589"/>
    </location>
</feature>
<protein>
    <submittedName>
        <fullName evidence="7">Hydroxyindole O-methyltransferase</fullName>
    </submittedName>
</protein>
<sequence length="1038" mass="116630">MRVRGADAARGWIRTRGSRASDRAWRQEAAVPPPPKEPGTPGRSVDGALQSRGGAGPVGVAHVERTWLAAYKTDETQEMVVRKQKQKVKLTNGTKSVTCTWLTVVSDLKAPQHTPDQAVSPSSHPHPPLGSFDPAAAIHPPHPTLHCRSWCGATWERRVMTTVGDVTDLQRKVFPPKVPAMAAATIVHDTSEAVELCPPYGLYLKPITKMTISVALPQLKQPGKSISNWEVMERLKGMVQHHQFSTLRISKSTMDFIRFEGEVENKSLVKSFLACLDGKTIKLSGFSDILKVRAAEFKVDFPTRHDWDSFFRDAKDMNETLPGERPDTIHLEGLPCKWFSLKESGSEKPSEEVLVRVFERFGEIRNVDIPMLDPYREEMTGRNFHTFSFGGHLNFEAYVQYREYAGFIQAMSALRGMKLMFKGEDGKAVACNIKVSFDSTKHLSDASIKKRQLERQKLQELEQQREEQKRREKEAEERQRAEERWRPQAGSSLDLTLDEALESLRGWGLGMGQPRAGVSPALGAGPVQRSGCARVVPVVEGLLPVLLRPVLVRLLWSLQEQLDLERERKREEKLRRREQKQRDRELRRSQKKLEKLQAEEQRKLQERIRLEERKLLLAQRNLQSIRLVAELLSRAKPERPGRKMCSQEGEGYRLLKEYANGFMVSQVLFAACELGVFELLAEALEPLDSAAVSSRLGSSPQGTELLLNTCVSLKLLQADVRGGKAVYANTELASTYLVKGSPRSQRDMLLYAGRTAYVCWRHLAEAVREGRNQYLKAFGIPSEELFSAIYRSEDERLQFMQGLQDVWRLEGATVLAAFDLSPFPLICDLGGRHGHVFPWHLPRGFLCLAVVCPWADDGKPSGGSGALAKACVSLYPGCRAIVFDIPGVVQIAKRHFSASEDERISFHEGYLQPARVRVAMSDVGQRQGDFFTDALPEADLYILARVLHDWTDAKCCHLLHRVYRACRTGGGILVIESLLDADGRGPLTTLLYSLNMLVQTEGRERTPAEYRALLAPAGFRDVRCRRTGGTYDAVLARK</sequence>
<feature type="domain" description="O-methyltransferase C-terminal" evidence="5">
    <location>
        <begin position="921"/>
        <end position="1020"/>
    </location>
</feature>
<dbReference type="SUPFAM" id="SSF53335">
    <property type="entry name" value="S-adenosyl-L-methionine-dependent methyltransferases"/>
    <property type="match status" value="2"/>
</dbReference>
<dbReference type="InterPro" id="IPR056852">
    <property type="entry name" value="AK17A/B"/>
</dbReference>
<dbReference type="PANTHER" id="PTHR12484">
    <property type="entry name" value="B-LYMPHOCYTE ANTIGEN-RELATED"/>
    <property type="match status" value="1"/>
</dbReference>
<dbReference type="GO" id="GO:0005829">
    <property type="term" value="C:cytosol"/>
    <property type="evidence" value="ECO:0007669"/>
    <property type="project" value="TreeGrafter"/>
</dbReference>
<evidence type="ECO:0000313" key="7">
    <source>
        <dbReference type="EMBL" id="ELR55960.1"/>
    </source>
</evidence>
<dbReference type="GO" id="GO:0003723">
    <property type="term" value="F:RNA binding"/>
    <property type="evidence" value="ECO:0007669"/>
    <property type="project" value="TreeGrafter"/>
</dbReference>
<feature type="domain" description="O-methyltransferase C-terminal" evidence="5">
    <location>
        <begin position="862"/>
        <end position="912"/>
    </location>
</feature>
<dbReference type="GO" id="GO:0043484">
    <property type="term" value="P:regulation of RNA splicing"/>
    <property type="evidence" value="ECO:0007669"/>
    <property type="project" value="TreeGrafter"/>
</dbReference>
<dbReference type="Pfam" id="PF00891">
    <property type="entry name" value="Methyltransf_2"/>
    <property type="match status" value="3"/>
</dbReference>
<feature type="compositionally biased region" description="Basic and acidic residues" evidence="4">
    <location>
        <begin position="459"/>
        <end position="486"/>
    </location>
</feature>
<evidence type="ECO:0000259" key="6">
    <source>
        <dbReference type="Pfam" id="PF08100"/>
    </source>
</evidence>
<dbReference type="SUPFAM" id="SSF54928">
    <property type="entry name" value="RNA-binding domain, RBD"/>
    <property type="match status" value="1"/>
</dbReference>
<evidence type="ECO:0000313" key="8">
    <source>
        <dbReference type="Proteomes" id="UP000011080"/>
    </source>
</evidence>
<evidence type="ECO:0000256" key="3">
    <source>
        <dbReference type="ARBA" id="ARBA00022691"/>
    </source>
</evidence>
<dbReference type="InterPro" id="IPR012677">
    <property type="entry name" value="Nucleotide-bd_a/b_plait_sf"/>
</dbReference>
<feature type="domain" description="O-methyltransferase dimerisation" evidence="6">
    <location>
        <begin position="657"/>
        <end position="738"/>
    </location>
</feature>
<dbReference type="Gene3D" id="1.10.10.10">
    <property type="entry name" value="Winged helix-like DNA-binding domain superfamily/Winged helix DNA-binding domain"/>
    <property type="match status" value="1"/>
</dbReference>
<gene>
    <name evidence="7" type="ORF">M91_13498</name>
</gene>
<dbReference type="GO" id="GO:0032259">
    <property type="term" value="P:methylation"/>
    <property type="evidence" value="ECO:0007669"/>
    <property type="project" value="UniProtKB-KW"/>
</dbReference>
<proteinExistence type="predicted"/>
<dbReference type="GO" id="GO:0051018">
    <property type="term" value="F:protein kinase A binding"/>
    <property type="evidence" value="ECO:0007669"/>
    <property type="project" value="TreeGrafter"/>
</dbReference>
<dbReference type="InterPro" id="IPR016461">
    <property type="entry name" value="COMT-like"/>
</dbReference>
<evidence type="ECO:0000256" key="2">
    <source>
        <dbReference type="ARBA" id="ARBA00022679"/>
    </source>
</evidence>
<dbReference type="Gene3D" id="3.40.50.150">
    <property type="entry name" value="Vaccinia Virus protein VP39"/>
    <property type="match status" value="2"/>
</dbReference>
<feature type="region of interest" description="Disordered" evidence="4">
    <location>
        <begin position="1"/>
        <end position="57"/>
    </location>
</feature>
<dbReference type="Pfam" id="PF08100">
    <property type="entry name" value="Dimerisation"/>
    <property type="match status" value="1"/>
</dbReference>
<dbReference type="GO" id="GO:0008171">
    <property type="term" value="F:O-methyltransferase activity"/>
    <property type="evidence" value="ECO:0007669"/>
    <property type="project" value="InterPro"/>
</dbReference>
<dbReference type="Gene3D" id="3.30.70.330">
    <property type="match status" value="1"/>
</dbReference>
<dbReference type="PANTHER" id="PTHR12484:SF2">
    <property type="entry name" value="A-KINASE ANCHOR PROTEIN 17A"/>
    <property type="match status" value="1"/>
</dbReference>
<dbReference type="SMR" id="L8IHE6"/>
<dbReference type="CDD" id="cd12264">
    <property type="entry name" value="RRM_AKAP17A"/>
    <property type="match status" value="1"/>
</dbReference>
<dbReference type="FunFam" id="1.10.10.10:FF:000358">
    <property type="entry name" value="Acetylserotonin O-methyltransferase"/>
    <property type="match status" value="1"/>
</dbReference>
<accession>L8IHE6</accession>
<evidence type="ECO:0000256" key="4">
    <source>
        <dbReference type="SAM" id="MobiDB-lite"/>
    </source>
</evidence>
<feature type="region of interest" description="Disordered" evidence="4">
    <location>
        <begin position="459"/>
        <end position="488"/>
    </location>
</feature>
<dbReference type="InterPro" id="IPR035979">
    <property type="entry name" value="RBD_domain_sf"/>
</dbReference>
<evidence type="ECO:0000259" key="5">
    <source>
        <dbReference type="Pfam" id="PF00891"/>
    </source>
</evidence>
<name>L8IHE6_9CETA</name>
<dbReference type="InterPro" id="IPR036390">
    <property type="entry name" value="WH_DNA-bd_sf"/>
</dbReference>
<organism evidence="7 8">
    <name type="scientific">Bos mutus</name>
    <name type="common">wild yak</name>
    <dbReference type="NCBI Taxonomy" id="72004"/>
    <lineage>
        <taxon>Eukaryota</taxon>
        <taxon>Metazoa</taxon>
        <taxon>Chordata</taxon>
        <taxon>Craniata</taxon>
        <taxon>Vertebrata</taxon>
        <taxon>Euteleostomi</taxon>
        <taxon>Mammalia</taxon>
        <taxon>Eutheria</taxon>
        <taxon>Laurasiatheria</taxon>
        <taxon>Artiodactyla</taxon>
        <taxon>Ruminantia</taxon>
        <taxon>Pecora</taxon>
        <taxon>Bovidae</taxon>
        <taxon>Bovinae</taxon>
        <taxon>Bos</taxon>
    </lineage>
</organism>
<dbReference type="AlphaFoldDB" id="L8IHE6"/>
<dbReference type="InterPro" id="IPR001077">
    <property type="entry name" value="COMT_C"/>
</dbReference>
<dbReference type="GO" id="GO:0016607">
    <property type="term" value="C:nuclear speck"/>
    <property type="evidence" value="ECO:0007669"/>
    <property type="project" value="TreeGrafter"/>
</dbReference>
<feature type="domain" description="O-methyltransferase C-terminal" evidence="5">
    <location>
        <begin position="760"/>
        <end position="835"/>
    </location>
</feature>
<keyword evidence="2 7" id="KW-0808">Transferase</keyword>
<dbReference type="InterPro" id="IPR036388">
    <property type="entry name" value="WH-like_DNA-bd_sf"/>
</dbReference>
<keyword evidence="3" id="KW-0949">S-adenosyl-L-methionine</keyword>
<dbReference type="SUPFAM" id="SSF46785">
    <property type="entry name" value="Winged helix' DNA-binding domain"/>
    <property type="match status" value="1"/>
</dbReference>